<dbReference type="InParanoid" id="A0A2J6T8Y6"/>
<gene>
    <name evidence="8" type="ORF">K444DRAFT_529841</name>
</gene>
<dbReference type="Pfam" id="PF00230">
    <property type="entry name" value="MIP"/>
    <property type="match status" value="1"/>
</dbReference>
<dbReference type="InterPro" id="IPR023271">
    <property type="entry name" value="Aquaporin-like"/>
</dbReference>
<dbReference type="STRING" id="1095630.A0A2J6T8Y6"/>
<reference evidence="8 9" key="1">
    <citation type="submission" date="2016-04" db="EMBL/GenBank/DDBJ databases">
        <title>A degradative enzymes factory behind the ericoid mycorrhizal symbiosis.</title>
        <authorList>
            <consortium name="DOE Joint Genome Institute"/>
            <person name="Martino E."/>
            <person name="Morin E."/>
            <person name="Grelet G."/>
            <person name="Kuo A."/>
            <person name="Kohler A."/>
            <person name="Daghino S."/>
            <person name="Barry K."/>
            <person name="Choi C."/>
            <person name="Cichocki N."/>
            <person name="Clum A."/>
            <person name="Copeland A."/>
            <person name="Hainaut M."/>
            <person name="Haridas S."/>
            <person name="Labutti K."/>
            <person name="Lindquist E."/>
            <person name="Lipzen A."/>
            <person name="Khouja H.-R."/>
            <person name="Murat C."/>
            <person name="Ohm R."/>
            <person name="Olson A."/>
            <person name="Spatafora J."/>
            <person name="Veneault-Fourrey C."/>
            <person name="Henrissat B."/>
            <person name="Grigoriev I."/>
            <person name="Martin F."/>
            <person name="Perotto S."/>
        </authorList>
    </citation>
    <scope>NUCLEOTIDE SEQUENCE [LARGE SCALE GENOMIC DNA]</scope>
    <source>
        <strain evidence="8 9">E</strain>
    </source>
</reference>
<dbReference type="GO" id="GO:0015267">
    <property type="term" value="F:channel activity"/>
    <property type="evidence" value="ECO:0007669"/>
    <property type="project" value="InterPro"/>
</dbReference>
<dbReference type="Gene3D" id="1.20.1080.10">
    <property type="entry name" value="Glycerol uptake facilitator protein"/>
    <property type="match status" value="1"/>
</dbReference>
<evidence type="ECO:0000256" key="4">
    <source>
        <dbReference type="ARBA" id="ARBA00022989"/>
    </source>
</evidence>
<dbReference type="AlphaFoldDB" id="A0A2J6T8Y6"/>
<dbReference type="GeneID" id="36582930"/>
<keyword evidence="3 6" id="KW-0812">Transmembrane</keyword>
<evidence type="ECO:0000256" key="2">
    <source>
        <dbReference type="ARBA" id="ARBA00022448"/>
    </source>
</evidence>
<keyword evidence="9" id="KW-1185">Reference proteome</keyword>
<dbReference type="InterPro" id="IPR000425">
    <property type="entry name" value="MIP"/>
</dbReference>
<dbReference type="InterPro" id="IPR022357">
    <property type="entry name" value="MIP_CS"/>
</dbReference>
<evidence type="ECO:0000256" key="6">
    <source>
        <dbReference type="RuleBase" id="RU000477"/>
    </source>
</evidence>
<dbReference type="GO" id="GO:0016020">
    <property type="term" value="C:membrane"/>
    <property type="evidence" value="ECO:0007669"/>
    <property type="project" value="UniProtKB-SubCell"/>
</dbReference>
<protein>
    <submittedName>
        <fullName evidence="8">Aquaporin-like protein</fullName>
    </submittedName>
</protein>
<feature type="transmembrane region" description="Helical" evidence="7">
    <location>
        <begin position="125"/>
        <end position="153"/>
    </location>
</feature>
<dbReference type="PRINTS" id="PR00783">
    <property type="entry name" value="MINTRINSICP"/>
</dbReference>
<evidence type="ECO:0000313" key="9">
    <source>
        <dbReference type="Proteomes" id="UP000235371"/>
    </source>
</evidence>
<dbReference type="PANTHER" id="PTHR47002:SF2">
    <property type="entry name" value="AQUAPORIN AQPAE.A-LIKE"/>
    <property type="match status" value="1"/>
</dbReference>
<feature type="transmembrane region" description="Helical" evidence="7">
    <location>
        <begin position="216"/>
        <end position="238"/>
    </location>
</feature>
<feature type="transmembrane region" description="Helical" evidence="7">
    <location>
        <begin position="85"/>
        <end position="105"/>
    </location>
</feature>
<dbReference type="RefSeq" id="XP_024736403.1">
    <property type="nucleotide sequence ID" value="XM_024874850.1"/>
</dbReference>
<keyword evidence="2 6" id="KW-0813">Transport</keyword>
<proteinExistence type="inferred from homology"/>
<dbReference type="PROSITE" id="PS00221">
    <property type="entry name" value="MIP"/>
    <property type="match status" value="1"/>
</dbReference>
<evidence type="ECO:0000313" key="8">
    <source>
        <dbReference type="EMBL" id="PMD59499.1"/>
    </source>
</evidence>
<evidence type="ECO:0000256" key="7">
    <source>
        <dbReference type="SAM" id="Phobius"/>
    </source>
</evidence>
<comment type="subcellular location">
    <subcellularLocation>
        <location evidence="1">Membrane</location>
        <topology evidence="1">Multi-pass membrane protein</topology>
    </subcellularLocation>
</comment>
<comment type="similarity">
    <text evidence="6">Belongs to the MIP/aquaporin (TC 1.A.8) family.</text>
</comment>
<evidence type="ECO:0000256" key="5">
    <source>
        <dbReference type="ARBA" id="ARBA00023136"/>
    </source>
</evidence>
<organism evidence="8 9">
    <name type="scientific">Hyaloscypha bicolor E</name>
    <dbReference type="NCBI Taxonomy" id="1095630"/>
    <lineage>
        <taxon>Eukaryota</taxon>
        <taxon>Fungi</taxon>
        <taxon>Dikarya</taxon>
        <taxon>Ascomycota</taxon>
        <taxon>Pezizomycotina</taxon>
        <taxon>Leotiomycetes</taxon>
        <taxon>Helotiales</taxon>
        <taxon>Hyaloscyphaceae</taxon>
        <taxon>Hyaloscypha</taxon>
        <taxon>Hyaloscypha bicolor</taxon>
    </lineage>
</organism>
<feature type="transmembrane region" description="Helical" evidence="7">
    <location>
        <begin position="297"/>
        <end position="317"/>
    </location>
</feature>
<dbReference type="EMBL" id="KZ613813">
    <property type="protein sequence ID" value="PMD59499.1"/>
    <property type="molecule type" value="Genomic_DNA"/>
</dbReference>
<feature type="transmembrane region" description="Helical" evidence="7">
    <location>
        <begin position="245"/>
        <end position="268"/>
    </location>
</feature>
<sequence length="329" mass="35639">MSRTDVENSASHDANRSNSIVSVPSYQATTRPFIGRLGGNQGFVLDRHNAANAEILKEQPDSAPCMTLKEQFDLRGFRSLGLWKAALIEGVGAMMLIYVTIWISLSPSALPALPTAQFGPFDNATFIGPLVGGITNWFLVTLFTFSLGSVSGAHLNPTITIATFFARLCSLPRMVLYVSFQTAGGAIAGMLIRASYGSRDFKTGGCWLFSDVVPVSNAFVIEFVFCLTLLFMAFGVGLDPRQKQVIGPALGPFLVGMALGVVSFGSGFTRYGHGGASMNPARCFGTFVGSRFPGWHWMHWTADIIACMVHGFFYFIVPPWQENAQAANF</sequence>
<dbReference type="SUPFAM" id="SSF81338">
    <property type="entry name" value="Aquaporin-like"/>
    <property type="match status" value="1"/>
</dbReference>
<feature type="transmembrane region" description="Helical" evidence="7">
    <location>
        <begin position="174"/>
        <end position="196"/>
    </location>
</feature>
<evidence type="ECO:0000256" key="1">
    <source>
        <dbReference type="ARBA" id="ARBA00004141"/>
    </source>
</evidence>
<dbReference type="OrthoDB" id="3222at2759"/>
<keyword evidence="4 7" id="KW-1133">Transmembrane helix</keyword>
<keyword evidence="5 7" id="KW-0472">Membrane</keyword>
<dbReference type="PANTHER" id="PTHR47002">
    <property type="entry name" value="AQUAPORIN-LIKE"/>
    <property type="match status" value="1"/>
</dbReference>
<accession>A0A2J6T8Y6</accession>
<dbReference type="Proteomes" id="UP000235371">
    <property type="component" value="Unassembled WGS sequence"/>
</dbReference>
<evidence type="ECO:0000256" key="3">
    <source>
        <dbReference type="ARBA" id="ARBA00022692"/>
    </source>
</evidence>
<name>A0A2J6T8Y6_9HELO</name>